<evidence type="ECO:0000313" key="1">
    <source>
        <dbReference type="EMBL" id="PLT27626.1"/>
    </source>
</evidence>
<dbReference type="EMBL" id="PGUY01000088">
    <property type="protein sequence ID" value="PLT27626.1"/>
    <property type="molecule type" value="Genomic_DNA"/>
</dbReference>
<dbReference type="RefSeq" id="WP_101645707.1">
    <property type="nucleotide sequence ID" value="NZ_PGUY01000088.1"/>
</dbReference>
<proteinExistence type="predicted"/>
<dbReference type="Proteomes" id="UP000234748">
    <property type="component" value="Unassembled WGS sequence"/>
</dbReference>
<dbReference type="OrthoDB" id="2870333at2"/>
<accession>A0A2N5LZS6</accession>
<gene>
    <name evidence="1" type="ORF">CUU66_22875</name>
</gene>
<organism evidence="1 2">
    <name type="scientific">Peribacillus deserti</name>
    <dbReference type="NCBI Taxonomy" id="673318"/>
    <lineage>
        <taxon>Bacteria</taxon>
        <taxon>Bacillati</taxon>
        <taxon>Bacillota</taxon>
        <taxon>Bacilli</taxon>
        <taxon>Bacillales</taxon>
        <taxon>Bacillaceae</taxon>
        <taxon>Peribacillus</taxon>
    </lineage>
</organism>
<keyword evidence="2" id="KW-1185">Reference proteome</keyword>
<sequence>MKTITADQLKFKKQLSMIEQMTLKDFLHKWVYSRKQRLAAYFEVKYTEYVFAKMENTVEETDLVNSDERFRYITLTTDNQIVMGFLDSNSELEHRIISMEEI</sequence>
<protein>
    <submittedName>
        <fullName evidence="1">Uncharacterized protein</fullName>
    </submittedName>
</protein>
<reference evidence="1 2" key="1">
    <citation type="submission" date="2017-11" db="EMBL/GenBank/DDBJ databases">
        <title>Comparitive Functional Genomics of Dry Heat Resistant strains isolated from the Viking Spacecraft.</title>
        <authorList>
            <person name="Seuylemezian A."/>
            <person name="Cooper K."/>
            <person name="Vaishampayan P."/>
        </authorList>
    </citation>
    <scope>NUCLEOTIDE SEQUENCE [LARGE SCALE GENOMIC DNA]</scope>
    <source>
        <strain evidence="1 2">V1-29</strain>
    </source>
</reference>
<comment type="caution">
    <text evidence="1">The sequence shown here is derived from an EMBL/GenBank/DDBJ whole genome shotgun (WGS) entry which is preliminary data.</text>
</comment>
<dbReference type="AlphaFoldDB" id="A0A2N5LZS6"/>
<evidence type="ECO:0000313" key="2">
    <source>
        <dbReference type="Proteomes" id="UP000234748"/>
    </source>
</evidence>
<name>A0A2N5LZS6_9BACI</name>